<protein>
    <recommendedName>
        <fullName evidence="2">Spore coat protein</fullName>
    </recommendedName>
</protein>
<accession>A0AAU7VLE3</accession>
<sequence>MDEKNSKELLKEKLKEFGPNQALVDILVTNILKKYEVSTEKANKITEEQKEQIRRLAIEYLSQLEKFKEEGNKKAK</sequence>
<name>A0AAU7VLE3_9FIRM</name>
<evidence type="ECO:0000313" key="1">
    <source>
        <dbReference type="EMBL" id="XBX74701.1"/>
    </source>
</evidence>
<reference evidence="1" key="2">
    <citation type="submission" date="2024-06" db="EMBL/GenBank/DDBJ databases">
        <authorList>
            <person name="Petrova K.O."/>
            <person name="Toshchakov S.V."/>
            <person name="Boltjanskaja Y.V."/>
            <person name="Kevbrin V."/>
        </authorList>
    </citation>
    <scope>NUCLEOTIDE SEQUENCE</scope>
    <source>
        <strain evidence="1">Z-910T</strain>
    </source>
</reference>
<dbReference type="RefSeq" id="WP_350343450.1">
    <property type="nucleotide sequence ID" value="NZ_CP158367.1"/>
</dbReference>
<gene>
    <name evidence="1" type="ORF">PRVXT_002759</name>
</gene>
<proteinExistence type="predicted"/>
<evidence type="ECO:0008006" key="2">
    <source>
        <dbReference type="Google" id="ProtNLM"/>
    </source>
</evidence>
<dbReference type="EMBL" id="CP158367">
    <property type="protein sequence ID" value="XBX74701.1"/>
    <property type="molecule type" value="Genomic_DNA"/>
</dbReference>
<organism evidence="1">
    <name type="scientific">Proteinivorax tanatarense</name>
    <dbReference type="NCBI Taxonomy" id="1260629"/>
    <lineage>
        <taxon>Bacteria</taxon>
        <taxon>Bacillati</taxon>
        <taxon>Bacillota</taxon>
        <taxon>Clostridia</taxon>
        <taxon>Eubacteriales</taxon>
        <taxon>Proteinivoracaceae</taxon>
        <taxon>Proteinivorax</taxon>
    </lineage>
</organism>
<reference evidence="1" key="1">
    <citation type="journal article" date="2013" name="Extremophiles">
        <title>Proteinivorax tanatarense gen. nov., sp. nov., an anaerobic, haloalkaliphilic, proteolytic bacterium isolated from a decaying algal bloom, and proposal of Proteinivoraceae fam. nov.</title>
        <authorList>
            <person name="Kevbrin V."/>
            <person name="Boltyanskaya Y."/>
            <person name="Zhilina T."/>
            <person name="Kolganova T."/>
            <person name="Lavrentjeva E."/>
            <person name="Kuznetsov B."/>
        </authorList>
    </citation>
    <scope>NUCLEOTIDE SEQUENCE</scope>
    <source>
        <strain evidence="1">Z-910T</strain>
    </source>
</reference>
<dbReference type="AlphaFoldDB" id="A0AAU7VLE3"/>